<feature type="region of interest" description="Disordered" evidence="1">
    <location>
        <begin position="45"/>
        <end position="76"/>
    </location>
</feature>
<accession>A0AAD8UT11</accession>
<dbReference type="AlphaFoldDB" id="A0AAD8UT11"/>
<proteinExistence type="predicted"/>
<organism evidence="2 3">
    <name type="scientific">Glomerella acutata</name>
    <name type="common">Colletotrichum acutatum</name>
    <dbReference type="NCBI Taxonomy" id="27357"/>
    <lineage>
        <taxon>Eukaryota</taxon>
        <taxon>Fungi</taxon>
        <taxon>Dikarya</taxon>
        <taxon>Ascomycota</taxon>
        <taxon>Pezizomycotina</taxon>
        <taxon>Sordariomycetes</taxon>
        <taxon>Hypocreomycetidae</taxon>
        <taxon>Glomerellales</taxon>
        <taxon>Glomerellaceae</taxon>
        <taxon>Colletotrichum</taxon>
        <taxon>Colletotrichum acutatum species complex</taxon>
    </lineage>
</organism>
<evidence type="ECO:0000313" key="2">
    <source>
        <dbReference type="EMBL" id="KAK1728287.1"/>
    </source>
</evidence>
<comment type="caution">
    <text evidence="2">The sequence shown here is derived from an EMBL/GenBank/DDBJ whole genome shotgun (WGS) entry which is preliminary data.</text>
</comment>
<name>A0AAD8UT11_GLOAC</name>
<feature type="compositionally biased region" description="Polar residues" evidence="1">
    <location>
        <begin position="54"/>
        <end position="65"/>
    </location>
</feature>
<protein>
    <submittedName>
        <fullName evidence="2">Uncharacterized protein</fullName>
    </submittedName>
</protein>
<reference evidence="2" key="1">
    <citation type="submission" date="2021-12" db="EMBL/GenBank/DDBJ databases">
        <title>Comparative genomics, transcriptomics and evolutionary studies reveal genomic signatures of adaptation to plant cell wall in hemibiotrophic fungi.</title>
        <authorList>
            <consortium name="DOE Joint Genome Institute"/>
            <person name="Baroncelli R."/>
            <person name="Diaz J.F."/>
            <person name="Benocci T."/>
            <person name="Peng M."/>
            <person name="Battaglia E."/>
            <person name="Haridas S."/>
            <person name="Andreopoulos W."/>
            <person name="Labutti K."/>
            <person name="Pangilinan J."/>
            <person name="Floch G.L."/>
            <person name="Makela M.R."/>
            <person name="Henrissat B."/>
            <person name="Grigoriev I.V."/>
            <person name="Crouch J.A."/>
            <person name="De Vries R.P."/>
            <person name="Sukno S.A."/>
            <person name="Thon M.R."/>
        </authorList>
    </citation>
    <scope>NUCLEOTIDE SEQUENCE</scope>
    <source>
        <strain evidence="2">CBS 112980</strain>
    </source>
</reference>
<dbReference type="EMBL" id="JAHMHS010000018">
    <property type="protein sequence ID" value="KAK1728287.1"/>
    <property type="molecule type" value="Genomic_DNA"/>
</dbReference>
<evidence type="ECO:0000256" key="1">
    <source>
        <dbReference type="SAM" id="MobiDB-lite"/>
    </source>
</evidence>
<evidence type="ECO:0000313" key="3">
    <source>
        <dbReference type="Proteomes" id="UP001244207"/>
    </source>
</evidence>
<dbReference type="Proteomes" id="UP001244207">
    <property type="component" value="Unassembled WGS sequence"/>
</dbReference>
<keyword evidence="3" id="KW-1185">Reference proteome</keyword>
<dbReference type="RefSeq" id="XP_060368342.1">
    <property type="nucleotide sequence ID" value="XM_060515276.1"/>
</dbReference>
<sequence length="280" mass="30909">CSFSRLSPTPLCAYLRIFLLSPNHVLFHPFTSFVRFIGPPKCALSRATSDDNRSSPTRPDINGQTKGHPCKPCETLRRPPRLRNGTEYGVVAACSAKLHLPSSYPLIDGHRHDILGALHHTKKSSPRALLSISQHYAYTNRIAFDSPRLAALSSAQAVCLPLSSITVVTGLFPLSSKRSEHVKHTKQRPECPWRTLDGLTLSMPVWSFPGLSTPTANRAIPHLIHLFSQSEPVISSPPFTDFSDVQCTDSSNSKVEKRTWSAVSRVGPLPSRPALSKFKR</sequence>
<feature type="non-terminal residue" evidence="2">
    <location>
        <position position="1"/>
    </location>
</feature>
<dbReference type="GeneID" id="85399174"/>
<gene>
    <name evidence="2" type="ORF">BDZ83DRAFT_767064</name>
</gene>